<accession>A0A6A6VZB4</accession>
<dbReference type="AlphaFoldDB" id="A0A6A6VZB4"/>
<dbReference type="PANTHER" id="PTHR21660">
    <property type="entry name" value="THIOESTERASE SUPERFAMILY MEMBER-RELATED"/>
    <property type="match status" value="1"/>
</dbReference>
<evidence type="ECO:0000259" key="2">
    <source>
        <dbReference type="Pfam" id="PF03061"/>
    </source>
</evidence>
<keyword evidence="4" id="KW-1185">Reference proteome</keyword>
<dbReference type="Gene3D" id="3.10.129.10">
    <property type="entry name" value="Hotdog Thioesterase"/>
    <property type="match status" value="1"/>
</dbReference>
<sequence>MASEHTAARAKVMRAVNAMFERYHLIAAKLPKKRIEWDDEVMRNAKLIDASPSGHVVFHIDITPHFANINGVLHGGAASTIFDMLTTSALCPLARPGQFTFLGGVTRTLNVSFLRAVPIGTTVRVEATVTQMGRTMAMMRGTMGSVNGKTVYATAEHHKVNVPTREAHSAVRVAWDEEFERDSGIGGRAKL</sequence>
<evidence type="ECO:0000256" key="1">
    <source>
        <dbReference type="ARBA" id="ARBA00008324"/>
    </source>
</evidence>
<evidence type="ECO:0000313" key="3">
    <source>
        <dbReference type="EMBL" id="KAF2755992.1"/>
    </source>
</evidence>
<gene>
    <name evidence="3" type="ORF">EJ05DRAFT_502465</name>
</gene>
<evidence type="ECO:0000313" key="4">
    <source>
        <dbReference type="Proteomes" id="UP000799437"/>
    </source>
</evidence>
<dbReference type="InterPro" id="IPR006683">
    <property type="entry name" value="Thioestr_dom"/>
</dbReference>
<dbReference type="InterPro" id="IPR039298">
    <property type="entry name" value="ACOT13"/>
</dbReference>
<dbReference type="InterPro" id="IPR029069">
    <property type="entry name" value="HotDog_dom_sf"/>
</dbReference>
<protein>
    <submittedName>
        <fullName evidence="3">Thioesterase family protein-like protein</fullName>
    </submittedName>
</protein>
<dbReference type="GO" id="GO:0047617">
    <property type="term" value="F:fatty acyl-CoA hydrolase activity"/>
    <property type="evidence" value="ECO:0007669"/>
    <property type="project" value="InterPro"/>
</dbReference>
<dbReference type="CDD" id="cd03443">
    <property type="entry name" value="PaaI_thioesterase"/>
    <property type="match status" value="1"/>
</dbReference>
<dbReference type="SUPFAM" id="SSF54637">
    <property type="entry name" value="Thioesterase/thiol ester dehydrase-isomerase"/>
    <property type="match status" value="1"/>
</dbReference>
<dbReference type="PANTHER" id="PTHR21660:SF9">
    <property type="entry name" value="THIOESTERASE DOMAIN-CONTAINING PROTEIN"/>
    <property type="match status" value="1"/>
</dbReference>
<dbReference type="OrthoDB" id="2831072at2759"/>
<reference evidence="3" key="1">
    <citation type="journal article" date="2020" name="Stud. Mycol.">
        <title>101 Dothideomycetes genomes: a test case for predicting lifestyles and emergence of pathogens.</title>
        <authorList>
            <person name="Haridas S."/>
            <person name="Albert R."/>
            <person name="Binder M."/>
            <person name="Bloem J."/>
            <person name="Labutti K."/>
            <person name="Salamov A."/>
            <person name="Andreopoulos B."/>
            <person name="Baker S."/>
            <person name="Barry K."/>
            <person name="Bills G."/>
            <person name="Bluhm B."/>
            <person name="Cannon C."/>
            <person name="Castanera R."/>
            <person name="Culley D."/>
            <person name="Daum C."/>
            <person name="Ezra D."/>
            <person name="Gonzalez J."/>
            <person name="Henrissat B."/>
            <person name="Kuo A."/>
            <person name="Liang C."/>
            <person name="Lipzen A."/>
            <person name="Lutzoni F."/>
            <person name="Magnuson J."/>
            <person name="Mondo S."/>
            <person name="Nolan M."/>
            <person name="Ohm R."/>
            <person name="Pangilinan J."/>
            <person name="Park H.-J."/>
            <person name="Ramirez L."/>
            <person name="Alfaro M."/>
            <person name="Sun H."/>
            <person name="Tritt A."/>
            <person name="Yoshinaga Y."/>
            <person name="Zwiers L.-H."/>
            <person name="Turgeon B."/>
            <person name="Goodwin S."/>
            <person name="Spatafora J."/>
            <person name="Crous P."/>
            <person name="Grigoriev I."/>
        </authorList>
    </citation>
    <scope>NUCLEOTIDE SEQUENCE</scope>
    <source>
        <strain evidence="3">CBS 121739</strain>
    </source>
</reference>
<dbReference type="Proteomes" id="UP000799437">
    <property type="component" value="Unassembled WGS sequence"/>
</dbReference>
<organism evidence="3 4">
    <name type="scientific">Pseudovirgaria hyperparasitica</name>
    <dbReference type="NCBI Taxonomy" id="470096"/>
    <lineage>
        <taxon>Eukaryota</taxon>
        <taxon>Fungi</taxon>
        <taxon>Dikarya</taxon>
        <taxon>Ascomycota</taxon>
        <taxon>Pezizomycotina</taxon>
        <taxon>Dothideomycetes</taxon>
        <taxon>Dothideomycetes incertae sedis</taxon>
        <taxon>Acrospermales</taxon>
        <taxon>Acrospermaceae</taxon>
        <taxon>Pseudovirgaria</taxon>
    </lineage>
</organism>
<name>A0A6A6VZB4_9PEZI</name>
<feature type="domain" description="Thioesterase" evidence="2">
    <location>
        <begin position="70"/>
        <end position="143"/>
    </location>
</feature>
<dbReference type="EMBL" id="ML996576">
    <property type="protein sequence ID" value="KAF2755992.1"/>
    <property type="molecule type" value="Genomic_DNA"/>
</dbReference>
<comment type="similarity">
    <text evidence="1">Belongs to the thioesterase PaaI family.</text>
</comment>
<dbReference type="GeneID" id="54488316"/>
<dbReference type="Pfam" id="PF03061">
    <property type="entry name" value="4HBT"/>
    <property type="match status" value="1"/>
</dbReference>
<dbReference type="RefSeq" id="XP_033598443.1">
    <property type="nucleotide sequence ID" value="XM_033747262.1"/>
</dbReference>
<proteinExistence type="inferred from homology"/>